<evidence type="ECO:0000313" key="2">
    <source>
        <dbReference type="Proteomes" id="UP001215598"/>
    </source>
</evidence>
<feature type="non-terminal residue" evidence="1">
    <location>
        <position position="129"/>
    </location>
</feature>
<dbReference type="Proteomes" id="UP001215598">
    <property type="component" value="Unassembled WGS sequence"/>
</dbReference>
<keyword evidence="2" id="KW-1185">Reference proteome</keyword>
<organism evidence="1 2">
    <name type="scientific">Mycena metata</name>
    <dbReference type="NCBI Taxonomy" id="1033252"/>
    <lineage>
        <taxon>Eukaryota</taxon>
        <taxon>Fungi</taxon>
        <taxon>Dikarya</taxon>
        <taxon>Basidiomycota</taxon>
        <taxon>Agaricomycotina</taxon>
        <taxon>Agaricomycetes</taxon>
        <taxon>Agaricomycetidae</taxon>
        <taxon>Agaricales</taxon>
        <taxon>Marasmiineae</taxon>
        <taxon>Mycenaceae</taxon>
        <taxon>Mycena</taxon>
    </lineage>
</organism>
<dbReference type="EMBL" id="JARKIB010000170">
    <property type="protein sequence ID" value="KAJ7728767.1"/>
    <property type="molecule type" value="Genomic_DNA"/>
</dbReference>
<proteinExistence type="predicted"/>
<accession>A0AAD7HUY8</accession>
<dbReference type="AlphaFoldDB" id="A0AAD7HUY8"/>
<name>A0AAD7HUY8_9AGAR</name>
<comment type="caution">
    <text evidence="1">The sequence shown here is derived from an EMBL/GenBank/DDBJ whole genome shotgun (WGS) entry which is preliminary data.</text>
</comment>
<sequence length="129" mass="13557">MWPLSEIIDNAREAIFIQVGPRVLVFLGCLSAWPFGTTRTLLTSSALCYISLAAFIRTEPALRGATASSALAMALALPALASGCAPVFVSRPAVGFSTSYDAARAVTSFTLRACISFGYGSGVSMRAVW</sequence>
<reference evidence="1" key="1">
    <citation type="submission" date="2023-03" db="EMBL/GenBank/DDBJ databases">
        <title>Massive genome expansion in bonnet fungi (Mycena s.s.) driven by repeated elements and novel gene families across ecological guilds.</title>
        <authorList>
            <consortium name="Lawrence Berkeley National Laboratory"/>
            <person name="Harder C.B."/>
            <person name="Miyauchi S."/>
            <person name="Viragh M."/>
            <person name="Kuo A."/>
            <person name="Thoen E."/>
            <person name="Andreopoulos B."/>
            <person name="Lu D."/>
            <person name="Skrede I."/>
            <person name="Drula E."/>
            <person name="Henrissat B."/>
            <person name="Morin E."/>
            <person name="Kohler A."/>
            <person name="Barry K."/>
            <person name="LaButti K."/>
            <person name="Morin E."/>
            <person name="Salamov A."/>
            <person name="Lipzen A."/>
            <person name="Mereny Z."/>
            <person name="Hegedus B."/>
            <person name="Baldrian P."/>
            <person name="Stursova M."/>
            <person name="Weitz H."/>
            <person name="Taylor A."/>
            <person name="Grigoriev I.V."/>
            <person name="Nagy L.G."/>
            <person name="Martin F."/>
            <person name="Kauserud H."/>
        </authorList>
    </citation>
    <scope>NUCLEOTIDE SEQUENCE</scope>
    <source>
        <strain evidence="1">CBHHK182m</strain>
    </source>
</reference>
<evidence type="ECO:0000313" key="1">
    <source>
        <dbReference type="EMBL" id="KAJ7728767.1"/>
    </source>
</evidence>
<gene>
    <name evidence="1" type="ORF">B0H16DRAFT_1894048</name>
</gene>
<protein>
    <submittedName>
        <fullName evidence="1">Uncharacterized protein</fullName>
    </submittedName>
</protein>